<comment type="subcellular location">
    <subcellularLocation>
        <location evidence="1">Mitochondrion</location>
    </subcellularLocation>
</comment>
<comment type="function">
    <text evidence="6">Component of the mitochondrial ribosome (mitoribosome), a dedicated translation machinery responsible for the synthesis of mitochondrial genome-encoded proteins, including at least some of the essential transmembrane subunits of the mitochondrial respiratory chain. The mitoribosomes are attached to the mitochondrial inner membrane and translation products are cotranslationally integrated into the membrane.</text>
</comment>
<dbReference type="Proteomes" id="UP000268321">
    <property type="component" value="Unassembled WGS sequence"/>
</dbReference>
<evidence type="ECO:0000256" key="5">
    <source>
        <dbReference type="ARBA" id="ARBA00023274"/>
    </source>
</evidence>
<evidence type="ECO:0000256" key="1">
    <source>
        <dbReference type="ARBA" id="ARBA00004173"/>
    </source>
</evidence>
<dbReference type="GO" id="GO:0006412">
    <property type="term" value="P:translation"/>
    <property type="evidence" value="ECO:0007669"/>
    <property type="project" value="InterPro"/>
</dbReference>
<dbReference type="InterPro" id="IPR020606">
    <property type="entry name" value="Ribosomal_uS7_CS"/>
</dbReference>
<dbReference type="SUPFAM" id="SSF47973">
    <property type="entry name" value="Ribosomal protein S7"/>
    <property type="match status" value="1"/>
</dbReference>
<evidence type="ECO:0000313" key="10">
    <source>
        <dbReference type="EMBL" id="RKP32732.1"/>
    </source>
</evidence>
<reference evidence="11" key="1">
    <citation type="journal article" date="2018" name="Nat. Microbiol.">
        <title>Leveraging single-cell genomics to expand the fungal tree of life.</title>
        <authorList>
            <person name="Ahrendt S.R."/>
            <person name="Quandt C.A."/>
            <person name="Ciobanu D."/>
            <person name="Clum A."/>
            <person name="Salamov A."/>
            <person name="Andreopoulos B."/>
            <person name="Cheng J.F."/>
            <person name="Woyke T."/>
            <person name="Pelin A."/>
            <person name="Henrissat B."/>
            <person name="Reynolds N.K."/>
            <person name="Benny G.L."/>
            <person name="Smith M.E."/>
            <person name="James T.Y."/>
            <person name="Grigoriev I.V."/>
        </authorList>
    </citation>
    <scope>NUCLEOTIDE SEQUENCE [LARGE SCALE GENOMIC DNA]</scope>
    <source>
        <strain evidence="11">Baker2002</strain>
    </source>
</reference>
<dbReference type="Gene3D" id="1.10.455.10">
    <property type="entry name" value="Ribosomal protein S7 domain"/>
    <property type="match status" value="1"/>
</dbReference>
<dbReference type="GO" id="GO:1990904">
    <property type="term" value="C:ribonucleoprotein complex"/>
    <property type="evidence" value="ECO:0007669"/>
    <property type="project" value="UniProtKB-KW"/>
</dbReference>
<dbReference type="GO" id="GO:0005840">
    <property type="term" value="C:ribosome"/>
    <property type="evidence" value="ECO:0007669"/>
    <property type="project" value="UniProtKB-KW"/>
</dbReference>
<dbReference type="EMBL" id="ML004429">
    <property type="protein sequence ID" value="RKP32732.1"/>
    <property type="molecule type" value="Genomic_DNA"/>
</dbReference>
<dbReference type="GO" id="GO:0003723">
    <property type="term" value="F:RNA binding"/>
    <property type="evidence" value="ECO:0007669"/>
    <property type="project" value="InterPro"/>
</dbReference>
<proteinExistence type="inferred from homology"/>
<dbReference type="AlphaFoldDB" id="A0A4P9ZJN2"/>
<evidence type="ECO:0000256" key="2">
    <source>
        <dbReference type="ARBA" id="ARBA00007151"/>
    </source>
</evidence>
<dbReference type="InterPro" id="IPR036823">
    <property type="entry name" value="Ribosomal_uS7_dom_sf"/>
</dbReference>
<evidence type="ECO:0000313" key="11">
    <source>
        <dbReference type="Proteomes" id="UP000268321"/>
    </source>
</evidence>
<keyword evidence="5 8" id="KW-0687">Ribonucleoprotein</keyword>
<keyword evidence="11" id="KW-1185">Reference proteome</keyword>
<evidence type="ECO:0000256" key="8">
    <source>
        <dbReference type="RuleBase" id="RU003619"/>
    </source>
</evidence>
<feature type="domain" description="Small ribosomal subunit protein uS7" evidence="9">
    <location>
        <begin position="111"/>
        <end position="245"/>
    </location>
</feature>
<dbReference type="InterPro" id="IPR047988">
    <property type="entry name" value="Ribosomal_uS7m_fungi"/>
</dbReference>
<evidence type="ECO:0000256" key="6">
    <source>
        <dbReference type="ARBA" id="ARBA00037226"/>
    </source>
</evidence>
<accession>A0A4P9ZJN2</accession>
<protein>
    <recommendedName>
        <fullName evidence="7">Small ribosomal subunit protein uS7m</fullName>
    </recommendedName>
</protein>
<dbReference type="PANTHER" id="PTHR11205">
    <property type="entry name" value="RIBOSOMAL PROTEIN S7"/>
    <property type="match status" value="1"/>
</dbReference>
<comment type="similarity">
    <text evidence="2 8">Belongs to the universal ribosomal protein uS7 family.</text>
</comment>
<dbReference type="InterPro" id="IPR023798">
    <property type="entry name" value="Ribosomal_uS7_dom"/>
</dbReference>
<evidence type="ECO:0000259" key="9">
    <source>
        <dbReference type="Pfam" id="PF00177"/>
    </source>
</evidence>
<dbReference type="CDD" id="cd14868">
    <property type="entry name" value="uS7_Mitochondria_Fungi"/>
    <property type="match status" value="1"/>
</dbReference>
<sequence>MSFLQKTLGKVSVPFRRTAVPRAAFLPRFQSTTPSLTAKFYPLEKETITEKDVDEWLAAVKALKQENRRPETEQEIYLAQLADPQPFLNEKFVPTEEQLAEVQRFADMKVPMRDDPVINYFINMIMRNGKKSKARKIVDRAFYIVYLKTRQDPVKVFYEVLEKMSPILTVKTLKTGFAKNVVIPAPLTKRQRDRQAILWLLEGSDKKMSNDLSVRLAEEIISTWEGKSSGYEKRASMHKNAIAQRAYIRL</sequence>
<dbReference type="GO" id="GO:0005739">
    <property type="term" value="C:mitochondrion"/>
    <property type="evidence" value="ECO:0007669"/>
    <property type="project" value="UniProtKB-SubCell"/>
</dbReference>
<dbReference type="GO" id="GO:0003735">
    <property type="term" value="F:structural constituent of ribosome"/>
    <property type="evidence" value="ECO:0007669"/>
    <property type="project" value="InterPro"/>
</dbReference>
<keyword evidence="3 8" id="KW-0689">Ribosomal protein</keyword>
<evidence type="ECO:0000256" key="3">
    <source>
        <dbReference type="ARBA" id="ARBA00022980"/>
    </source>
</evidence>
<dbReference type="PROSITE" id="PS00052">
    <property type="entry name" value="RIBOSOMAL_S7"/>
    <property type="match status" value="1"/>
</dbReference>
<name>A0A4P9ZJN2_9ASCO</name>
<gene>
    <name evidence="10" type="ORF">METBISCDRAFT_21000</name>
</gene>
<organism evidence="10 11">
    <name type="scientific">Metschnikowia bicuspidata</name>
    <dbReference type="NCBI Taxonomy" id="27322"/>
    <lineage>
        <taxon>Eukaryota</taxon>
        <taxon>Fungi</taxon>
        <taxon>Dikarya</taxon>
        <taxon>Ascomycota</taxon>
        <taxon>Saccharomycotina</taxon>
        <taxon>Pichiomycetes</taxon>
        <taxon>Metschnikowiaceae</taxon>
        <taxon>Metschnikowia</taxon>
    </lineage>
</organism>
<dbReference type="FunFam" id="1.10.455.10:FF:000006">
    <property type="entry name" value="37S ribosomal protein S7, mitochondrial"/>
    <property type="match status" value="1"/>
</dbReference>
<keyword evidence="4" id="KW-0496">Mitochondrion</keyword>
<evidence type="ECO:0000256" key="7">
    <source>
        <dbReference type="ARBA" id="ARBA00039306"/>
    </source>
</evidence>
<dbReference type="InterPro" id="IPR000235">
    <property type="entry name" value="Ribosomal_uS7"/>
</dbReference>
<dbReference type="OrthoDB" id="9972728at2759"/>
<dbReference type="Pfam" id="PF00177">
    <property type="entry name" value="Ribosomal_S7"/>
    <property type="match status" value="1"/>
</dbReference>
<evidence type="ECO:0000256" key="4">
    <source>
        <dbReference type="ARBA" id="ARBA00023128"/>
    </source>
</evidence>